<dbReference type="Proteomes" id="UP000356253">
    <property type="component" value="Unassembled WGS sequence"/>
</dbReference>
<name>A0AC61YE33_9FLAO</name>
<sequence>MEYTAFGEMFVEEHKNSNNSPYKFNAKELDEETGNYYYGARYYNPKWSVWLSVDPLAEKYPGWSPYNYTLNNPVRFTDPTGMVVEESQGPTDHWKLNDSGKLELIKKTDDDFNVFFDENGNKLFQTNEQSEELKSEEWEGKSDEYINKMKTVFIEIANEEEVYNTMEQRAEETGFDESIITLEQMKSVGNEYQDIGPILGVLDGIKEAPKWGVNPGSAAKSILQQAGKSIYKGSTGTDITKDVKNYANRAWQGIKDFATDFSNGTFMDYFILK</sequence>
<organism evidence="1 2">
    <name type="scientific">Mesonia oceanica</name>
    <dbReference type="NCBI Taxonomy" id="2687242"/>
    <lineage>
        <taxon>Bacteria</taxon>
        <taxon>Pseudomonadati</taxon>
        <taxon>Bacteroidota</taxon>
        <taxon>Flavobacteriia</taxon>
        <taxon>Flavobacteriales</taxon>
        <taxon>Flavobacteriaceae</taxon>
        <taxon>Mesonia</taxon>
    </lineage>
</organism>
<dbReference type="EC" id="3.1.-.-" evidence="1"/>
<keyword evidence="2" id="KW-1185">Reference proteome</keyword>
<proteinExistence type="predicted"/>
<evidence type="ECO:0000313" key="2">
    <source>
        <dbReference type="Proteomes" id="UP000356253"/>
    </source>
</evidence>
<gene>
    <name evidence="1" type="primary">wapA_3</name>
    <name evidence="1" type="ORF">FVB9532_03858</name>
</gene>
<comment type="caution">
    <text evidence="1">The sequence shown here is derived from an EMBL/GenBank/DDBJ whole genome shotgun (WGS) entry which is preliminary data.</text>
</comment>
<reference evidence="1" key="1">
    <citation type="submission" date="2019-09" db="EMBL/GenBank/DDBJ databases">
        <authorList>
            <person name="Rodrigo-Torres L."/>
            <person name="Arahal R. D."/>
            <person name="Lucena T."/>
        </authorList>
    </citation>
    <scope>NUCLEOTIDE SEQUENCE</scope>
    <source>
        <strain evidence="1">ISS653</strain>
    </source>
</reference>
<keyword evidence="1" id="KW-0378">Hydrolase</keyword>
<dbReference type="EMBL" id="CABVMM010000026">
    <property type="protein sequence ID" value="VVV02558.1"/>
    <property type="molecule type" value="Genomic_DNA"/>
</dbReference>
<accession>A0AC61YE33</accession>
<protein>
    <submittedName>
        <fullName evidence="1">tRNA(Glu)-specific nuclease WapA</fullName>
        <ecNumber evidence="1">3.1.-.-</ecNumber>
    </submittedName>
</protein>
<evidence type="ECO:0000313" key="1">
    <source>
        <dbReference type="EMBL" id="VVV02558.1"/>
    </source>
</evidence>